<organism evidence="9 10">
    <name type="scientific">Silvibacterium bohemicum</name>
    <dbReference type="NCBI Taxonomy" id="1577686"/>
    <lineage>
        <taxon>Bacteria</taxon>
        <taxon>Pseudomonadati</taxon>
        <taxon>Acidobacteriota</taxon>
        <taxon>Terriglobia</taxon>
        <taxon>Terriglobales</taxon>
        <taxon>Acidobacteriaceae</taxon>
        <taxon>Silvibacterium</taxon>
    </lineage>
</organism>
<keyword evidence="7" id="KW-1133">Transmembrane helix</keyword>
<keyword evidence="7" id="KW-0812">Transmembrane</keyword>
<sequence>MPATIPNPSRSGGHFDDPFGRDDEPDNHGFDLLRVPLIGSFLSWRHSRTVLQIPVLLVSVAMIVHGLLGPSLAPKNLATVLGWVHFRGALVLVLLCAGNFFCLACPFMLVRNAMRRFIQPRFNWPRPLRNKWIPVGLFALILFSYELFSMWSSPWITAWVIVGYFAAVLVIDGLFKHAAFCKFVCPIGQFNFIAATVSPTEVAVRDHEVCDSCRTNDCIRGRREPAADLVILQRGCELALFQPAKVGNMDCTFCLDCVHACPHDNVGILSRLPASELMTDPQRSGIGFFSRRKDIAALTVVFCFGALMNAFGMVSPVYAAESWLSIKLHIHQEAPILGLLFAFFLVVEPAVLLGLAGWVTLAWAGVRRAWLPLIVRYTYALVPLGFGMWLAHYGYHFFTGLYTIVPVTQSAFVDLGWPILGDPRWTLVGLPQAIVQPIEFGFLLLGLAGSLSIVWRLAEDDSEDHALRVFTPWATVCVLLFLASLWLMTQPMDMRATIMAG</sequence>
<protein>
    <submittedName>
        <fullName evidence="9">Ferredoxin</fullName>
    </submittedName>
</protein>
<accession>A0A841JYE4</accession>
<dbReference type="GO" id="GO:0046872">
    <property type="term" value="F:metal ion binding"/>
    <property type="evidence" value="ECO:0007669"/>
    <property type="project" value="UniProtKB-KW"/>
</dbReference>
<evidence type="ECO:0000313" key="9">
    <source>
        <dbReference type="EMBL" id="MBB6146356.1"/>
    </source>
</evidence>
<dbReference type="PANTHER" id="PTHR30224">
    <property type="entry name" value="ELECTRON TRANSPORT PROTEIN"/>
    <property type="match status" value="1"/>
</dbReference>
<gene>
    <name evidence="9" type="ORF">HNQ77_004328</name>
</gene>
<comment type="caution">
    <text evidence="9">The sequence shown here is derived from an EMBL/GenBank/DDBJ whole genome shotgun (WGS) entry which is preliminary data.</text>
</comment>
<feature type="transmembrane region" description="Helical" evidence="7">
    <location>
        <begin position="339"/>
        <end position="365"/>
    </location>
</feature>
<dbReference type="PANTHER" id="PTHR30224:SF4">
    <property type="entry name" value="ELECTRON TRANSPORT PROTEIN YCCM-RELATED"/>
    <property type="match status" value="1"/>
</dbReference>
<dbReference type="AlphaFoldDB" id="A0A841JYE4"/>
<evidence type="ECO:0000256" key="2">
    <source>
        <dbReference type="ARBA" id="ARBA00022475"/>
    </source>
</evidence>
<evidence type="ECO:0000313" key="10">
    <source>
        <dbReference type="Proteomes" id="UP000538666"/>
    </source>
</evidence>
<evidence type="ECO:0000259" key="8">
    <source>
        <dbReference type="PROSITE" id="PS51379"/>
    </source>
</evidence>
<dbReference type="GO" id="GO:0051536">
    <property type="term" value="F:iron-sulfur cluster binding"/>
    <property type="evidence" value="ECO:0007669"/>
    <property type="project" value="UniProtKB-KW"/>
</dbReference>
<dbReference type="InterPro" id="IPR017896">
    <property type="entry name" value="4Fe4S_Fe-S-bd"/>
</dbReference>
<evidence type="ECO:0000256" key="3">
    <source>
        <dbReference type="ARBA" id="ARBA00022723"/>
    </source>
</evidence>
<proteinExistence type="predicted"/>
<feature type="transmembrane region" description="Helical" evidence="7">
    <location>
        <begin position="131"/>
        <end position="150"/>
    </location>
</feature>
<feature type="transmembrane region" description="Helical" evidence="7">
    <location>
        <begin position="156"/>
        <end position="175"/>
    </location>
</feature>
<keyword evidence="6 7" id="KW-0472">Membrane</keyword>
<evidence type="ECO:0000256" key="4">
    <source>
        <dbReference type="ARBA" id="ARBA00023004"/>
    </source>
</evidence>
<feature type="transmembrane region" description="Helical" evidence="7">
    <location>
        <begin position="295"/>
        <end position="319"/>
    </location>
</feature>
<feature type="transmembrane region" description="Helical" evidence="7">
    <location>
        <begin position="50"/>
        <end position="68"/>
    </location>
</feature>
<evidence type="ECO:0000256" key="6">
    <source>
        <dbReference type="ARBA" id="ARBA00023136"/>
    </source>
</evidence>
<keyword evidence="5" id="KW-0411">Iron-sulfur</keyword>
<feature type="domain" description="4Fe-4S ferredoxin-type" evidence="8">
    <location>
        <begin position="242"/>
        <end position="271"/>
    </location>
</feature>
<dbReference type="InterPro" id="IPR052378">
    <property type="entry name" value="NosR_regulator"/>
</dbReference>
<feature type="transmembrane region" description="Helical" evidence="7">
    <location>
        <begin position="440"/>
        <end position="458"/>
    </location>
</feature>
<keyword evidence="10" id="KW-1185">Reference proteome</keyword>
<keyword evidence="4" id="KW-0408">Iron</keyword>
<dbReference type="InterPro" id="IPR017900">
    <property type="entry name" value="4Fe4S_Fe_S_CS"/>
</dbReference>
<dbReference type="PROSITE" id="PS00198">
    <property type="entry name" value="4FE4S_FER_1"/>
    <property type="match status" value="1"/>
</dbReference>
<dbReference type="Proteomes" id="UP000538666">
    <property type="component" value="Unassembled WGS sequence"/>
</dbReference>
<comment type="subcellular location">
    <subcellularLocation>
        <location evidence="1">Cell membrane</location>
    </subcellularLocation>
</comment>
<reference evidence="9 10" key="1">
    <citation type="submission" date="2020-08" db="EMBL/GenBank/DDBJ databases">
        <title>Genomic Encyclopedia of Type Strains, Phase IV (KMG-IV): sequencing the most valuable type-strain genomes for metagenomic binning, comparative biology and taxonomic classification.</title>
        <authorList>
            <person name="Goeker M."/>
        </authorList>
    </citation>
    <scope>NUCLEOTIDE SEQUENCE [LARGE SCALE GENOMIC DNA]</scope>
    <source>
        <strain evidence="9 10">DSM 103733</strain>
    </source>
</reference>
<keyword evidence="3" id="KW-0479">Metal-binding</keyword>
<dbReference type="RefSeq" id="WP_197081828.1">
    <property type="nucleotide sequence ID" value="NZ_JACHEK010000009.1"/>
</dbReference>
<feature type="transmembrane region" description="Helical" evidence="7">
    <location>
        <begin position="470"/>
        <end position="489"/>
    </location>
</feature>
<dbReference type="EMBL" id="JACHEK010000009">
    <property type="protein sequence ID" value="MBB6146356.1"/>
    <property type="molecule type" value="Genomic_DNA"/>
</dbReference>
<dbReference type="PROSITE" id="PS51379">
    <property type="entry name" value="4FE4S_FER_2"/>
    <property type="match status" value="1"/>
</dbReference>
<evidence type="ECO:0000256" key="5">
    <source>
        <dbReference type="ARBA" id="ARBA00023014"/>
    </source>
</evidence>
<feature type="transmembrane region" description="Helical" evidence="7">
    <location>
        <begin position="377"/>
        <end position="395"/>
    </location>
</feature>
<name>A0A841JYE4_9BACT</name>
<dbReference type="GO" id="GO:0005886">
    <property type="term" value="C:plasma membrane"/>
    <property type="evidence" value="ECO:0007669"/>
    <property type="project" value="UniProtKB-SubCell"/>
</dbReference>
<feature type="transmembrane region" description="Helical" evidence="7">
    <location>
        <begin position="88"/>
        <end position="110"/>
    </location>
</feature>
<keyword evidence="2" id="KW-1003">Cell membrane</keyword>
<evidence type="ECO:0000256" key="7">
    <source>
        <dbReference type="SAM" id="Phobius"/>
    </source>
</evidence>
<evidence type="ECO:0000256" key="1">
    <source>
        <dbReference type="ARBA" id="ARBA00004236"/>
    </source>
</evidence>